<dbReference type="AlphaFoldDB" id="A0A9N9SV91"/>
<keyword evidence="6" id="KW-0472">Membrane</keyword>
<evidence type="ECO:0000256" key="3">
    <source>
        <dbReference type="ARBA" id="ARBA00038050"/>
    </source>
</evidence>
<evidence type="ECO:0000256" key="2">
    <source>
        <dbReference type="ARBA" id="ARBA00022801"/>
    </source>
</evidence>
<dbReference type="InterPro" id="IPR023476">
    <property type="entry name" value="Pep_tRNA_hydro_II_dom_sf"/>
</dbReference>
<evidence type="ECO:0000256" key="4">
    <source>
        <dbReference type="ARBA" id="ARBA00048707"/>
    </source>
</evidence>
<feature type="transmembrane region" description="Helical" evidence="6">
    <location>
        <begin position="6"/>
        <end position="29"/>
    </location>
</feature>
<dbReference type="PANTHER" id="PTHR12649:SF11">
    <property type="entry name" value="PEPTIDYL-TRNA HYDROLASE 2, MITOCHONDRIAL"/>
    <property type="match status" value="1"/>
</dbReference>
<feature type="domain" description="SWIM-type" evidence="7">
    <location>
        <begin position="209"/>
        <end position="247"/>
    </location>
</feature>
<keyword evidence="9" id="KW-1185">Reference proteome</keyword>
<keyword evidence="6" id="KW-0812">Transmembrane</keyword>
<dbReference type="GO" id="GO:0005829">
    <property type="term" value="C:cytosol"/>
    <property type="evidence" value="ECO:0007669"/>
    <property type="project" value="TreeGrafter"/>
</dbReference>
<evidence type="ECO:0000313" key="8">
    <source>
        <dbReference type="EMBL" id="CAG9831446.1"/>
    </source>
</evidence>
<keyword evidence="6" id="KW-1133">Transmembrane helix</keyword>
<keyword evidence="5" id="KW-0863">Zinc-finger</keyword>
<proteinExistence type="inferred from homology"/>
<dbReference type="EMBL" id="OU898278">
    <property type="protein sequence ID" value="CAG9831446.1"/>
    <property type="molecule type" value="Genomic_DNA"/>
</dbReference>
<dbReference type="GO" id="GO:0008270">
    <property type="term" value="F:zinc ion binding"/>
    <property type="evidence" value="ECO:0007669"/>
    <property type="project" value="UniProtKB-KW"/>
</dbReference>
<dbReference type="Proteomes" id="UP001153709">
    <property type="component" value="Chromosome 3"/>
</dbReference>
<dbReference type="EC" id="3.1.1.29" evidence="1"/>
<keyword evidence="2" id="KW-0378">Hydrolase</keyword>
<keyword evidence="5" id="KW-0479">Metal-binding</keyword>
<reference evidence="8" key="1">
    <citation type="submission" date="2022-01" db="EMBL/GenBank/DDBJ databases">
        <authorList>
            <person name="King R."/>
        </authorList>
    </citation>
    <scope>NUCLEOTIDE SEQUENCE</scope>
</reference>
<dbReference type="NCBIfam" id="TIGR00283">
    <property type="entry name" value="arch_pth2"/>
    <property type="match status" value="1"/>
</dbReference>
<dbReference type="SUPFAM" id="SSF102462">
    <property type="entry name" value="Peptidyl-tRNA hydrolase II"/>
    <property type="match status" value="1"/>
</dbReference>
<name>A0A9N9SV91_DIABA</name>
<sequence length="278" mass="31293">MGIIASNTLTIFTTGTFVGIGATYAYFILKCKNKPKEEAWKNGMEERYEFEDAKDEYRLILGVRNDLKMQKGKVAAQCGHAAVAAYAKTQKERPKILPLWLKYGGTKIAVRVDSEEELLSLCKKAKELNVLTSIVRDAGQTQVAPGTRTVIAIGPAPKIGERDLENLHTFFGETLVLATELVDKCKIIEYKLQDGIRNVFKIISYNDQYTLYDNINFCHCSYFRSQVLEARGAITCKHVLAVRLGKIIGKTSEEIVTPSQLVDFLNEQINYIGYNNEY</sequence>
<evidence type="ECO:0000256" key="5">
    <source>
        <dbReference type="PROSITE-ProRule" id="PRU00325"/>
    </source>
</evidence>
<keyword evidence="5" id="KW-0862">Zinc</keyword>
<dbReference type="CDD" id="cd02430">
    <property type="entry name" value="PTH2"/>
    <property type="match status" value="1"/>
</dbReference>
<dbReference type="Gene3D" id="3.40.1490.10">
    <property type="entry name" value="Bit1"/>
    <property type="match status" value="1"/>
</dbReference>
<dbReference type="PROSITE" id="PS50966">
    <property type="entry name" value="ZF_SWIM"/>
    <property type="match status" value="1"/>
</dbReference>
<organism evidence="8 9">
    <name type="scientific">Diabrotica balteata</name>
    <name type="common">Banded cucumber beetle</name>
    <dbReference type="NCBI Taxonomy" id="107213"/>
    <lineage>
        <taxon>Eukaryota</taxon>
        <taxon>Metazoa</taxon>
        <taxon>Ecdysozoa</taxon>
        <taxon>Arthropoda</taxon>
        <taxon>Hexapoda</taxon>
        <taxon>Insecta</taxon>
        <taxon>Pterygota</taxon>
        <taxon>Neoptera</taxon>
        <taxon>Endopterygota</taxon>
        <taxon>Coleoptera</taxon>
        <taxon>Polyphaga</taxon>
        <taxon>Cucujiformia</taxon>
        <taxon>Chrysomeloidea</taxon>
        <taxon>Chrysomelidae</taxon>
        <taxon>Galerucinae</taxon>
        <taxon>Diabroticina</taxon>
        <taxon>Diabroticites</taxon>
        <taxon>Diabrotica</taxon>
    </lineage>
</organism>
<protein>
    <recommendedName>
        <fullName evidence="1">peptidyl-tRNA hydrolase</fullName>
        <ecNumber evidence="1">3.1.1.29</ecNumber>
    </recommendedName>
</protein>
<evidence type="ECO:0000259" key="7">
    <source>
        <dbReference type="PROSITE" id="PS50966"/>
    </source>
</evidence>
<dbReference type="InterPro" id="IPR007527">
    <property type="entry name" value="Znf_SWIM"/>
</dbReference>
<dbReference type="FunFam" id="3.40.1490.10:FF:000001">
    <property type="entry name" value="Peptidyl-tRNA hydrolase 2"/>
    <property type="match status" value="1"/>
</dbReference>
<dbReference type="Pfam" id="PF01981">
    <property type="entry name" value="PTH2"/>
    <property type="match status" value="1"/>
</dbReference>
<gene>
    <name evidence="8" type="ORF">DIABBA_LOCUS5032</name>
</gene>
<dbReference type="InterPro" id="IPR002833">
    <property type="entry name" value="PTH2"/>
</dbReference>
<evidence type="ECO:0000313" key="9">
    <source>
        <dbReference type="Proteomes" id="UP001153709"/>
    </source>
</evidence>
<comment type="similarity">
    <text evidence="3">Belongs to the PTH2 family.</text>
</comment>
<evidence type="ECO:0000256" key="6">
    <source>
        <dbReference type="SAM" id="Phobius"/>
    </source>
</evidence>
<accession>A0A9N9SV91</accession>
<evidence type="ECO:0000256" key="1">
    <source>
        <dbReference type="ARBA" id="ARBA00013260"/>
    </source>
</evidence>
<dbReference type="PANTHER" id="PTHR12649">
    <property type="entry name" value="PEPTIDYL-TRNA HYDROLASE 2"/>
    <property type="match status" value="1"/>
</dbReference>
<dbReference type="GO" id="GO:0004045">
    <property type="term" value="F:peptidyl-tRNA hydrolase activity"/>
    <property type="evidence" value="ECO:0007669"/>
    <property type="project" value="UniProtKB-EC"/>
</dbReference>
<comment type="catalytic activity">
    <reaction evidence="4">
        <text>an N-acyl-L-alpha-aminoacyl-tRNA + H2O = an N-acyl-L-amino acid + a tRNA + H(+)</text>
        <dbReference type="Rhea" id="RHEA:54448"/>
        <dbReference type="Rhea" id="RHEA-COMP:10123"/>
        <dbReference type="Rhea" id="RHEA-COMP:13883"/>
        <dbReference type="ChEBI" id="CHEBI:15377"/>
        <dbReference type="ChEBI" id="CHEBI:15378"/>
        <dbReference type="ChEBI" id="CHEBI:59874"/>
        <dbReference type="ChEBI" id="CHEBI:78442"/>
        <dbReference type="ChEBI" id="CHEBI:138191"/>
        <dbReference type="EC" id="3.1.1.29"/>
    </reaction>
</comment>
<dbReference type="OrthoDB" id="1733656at2759"/>